<keyword evidence="3" id="KW-1185">Reference proteome</keyword>
<accession>A0A9W8LX50</accession>
<keyword evidence="1" id="KW-0812">Transmembrane</keyword>
<evidence type="ECO:0000313" key="3">
    <source>
        <dbReference type="Proteomes" id="UP001140094"/>
    </source>
</evidence>
<feature type="transmembrane region" description="Helical" evidence="1">
    <location>
        <begin position="188"/>
        <end position="206"/>
    </location>
</feature>
<evidence type="ECO:0000313" key="2">
    <source>
        <dbReference type="EMBL" id="KAJ2809303.1"/>
    </source>
</evidence>
<protein>
    <submittedName>
        <fullName evidence="2">Uncharacterized protein</fullName>
    </submittedName>
</protein>
<feature type="transmembrane region" description="Helical" evidence="1">
    <location>
        <begin position="144"/>
        <end position="167"/>
    </location>
</feature>
<dbReference type="GO" id="GO:0005794">
    <property type="term" value="C:Golgi apparatus"/>
    <property type="evidence" value="ECO:0007669"/>
    <property type="project" value="TreeGrafter"/>
</dbReference>
<organism evidence="2 3">
    <name type="scientific">Coemansia guatemalensis</name>
    <dbReference type="NCBI Taxonomy" id="2761395"/>
    <lineage>
        <taxon>Eukaryota</taxon>
        <taxon>Fungi</taxon>
        <taxon>Fungi incertae sedis</taxon>
        <taxon>Zoopagomycota</taxon>
        <taxon>Kickxellomycotina</taxon>
        <taxon>Kickxellomycetes</taxon>
        <taxon>Kickxellales</taxon>
        <taxon>Kickxellaceae</taxon>
        <taxon>Coemansia</taxon>
    </lineage>
</organism>
<keyword evidence="1" id="KW-1133">Transmembrane helix</keyword>
<feature type="transmembrane region" description="Helical" evidence="1">
    <location>
        <begin position="104"/>
        <end position="124"/>
    </location>
</feature>
<reference evidence="2" key="1">
    <citation type="submission" date="2022-07" db="EMBL/GenBank/DDBJ databases">
        <title>Phylogenomic reconstructions and comparative analyses of Kickxellomycotina fungi.</title>
        <authorList>
            <person name="Reynolds N.K."/>
            <person name="Stajich J.E."/>
            <person name="Barry K."/>
            <person name="Grigoriev I.V."/>
            <person name="Crous P."/>
            <person name="Smith M.E."/>
        </authorList>
    </citation>
    <scope>NUCLEOTIDE SEQUENCE</scope>
    <source>
        <strain evidence="2">NRRL 1565</strain>
    </source>
</reference>
<feature type="transmembrane region" description="Helical" evidence="1">
    <location>
        <begin position="23"/>
        <end position="44"/>
    </location>
</feature>
<dbReference type="OrthoDB" id="406833at2759"/>
<proteinExistence type="predicted"/>
<name>A0A9W8LX50_9FUNG</name>
<dbReference type="AlphaFoldDB" id="A0A9W8LX50"/>
<comment type="caution">
    <text evidence="2">The sequence shown here is derived from an EMBL/GenBank/DDBJ whole genome shotgun (WGS) entry which is preliminary data.</text>
</comment>
<feature type="transmembrane region" description="Helical" evidence="1">
    <location>
        <begin position="74"/>
        <end position="92"/>
    </location>
</feature>
<dbReference type="EMBL" id="JANBUO010000005">
    <property type="protein sequence ID" value="KAJ2809303.1"/>
    <property type="molecule type" value="Genomic_DNA"/>
</dbReference>
<feature type="transmembrane region" description="Helical" evidence="1">
    <location>
        <begin position="226"/>
        <end position="247"/>
    </location>
</feature>
<dbReference type="Proteomes" id="UP001140094">
    <property type="component" value="Unassembled WGS sequence"/>
</dbReference>
<sequence>MTLVSALRTRLDAVMPRGFLPRLYILAVFILAAVFVVAESYILYLTKEGHVAALNSIWQVPGIQRAVTTSITTYMVYNVLFILAQVYIIFLCMEALAHKDIIQIVVVVVFYFICLVFATTRYISFYVYPSVAARMFTRDSNMQLMQITVVIAYVLSLASLSVLSLKLAHEIGWDVFKRLGADIGLHRAYMWHQCLMMLLKMDIYFIGSYLVQMTALVLKVDDPETWLQITVVIPVCVIIIVGGFVALHDERRGLMTCVSLCMFLSVGYFIYKIYRVCEPGTINMPDDPYADSRPFFMITIVVCMLLVITTGVASAMCILSFDSGLKEAIAYDKMRTRHMKMYAVDKDIRQEQEPLMPRSSSLTRDRFALD</sequence>
<gene>
    <name evidence="2" type="ORF">H4R20_000206</name>
</gene>
<feature type="transmembrane region" description="Helical" evidence="1">
    <location>
        <begin position="294"/>
        <end position="319"/>
    </location>
</feature>
<evidence type="ECO:0000256" key="1">
    <source>
        <dbReference type="SAM" id="Phobius"/>
    </source>
</evidence>
<dbReference type="PANTHER" id="PTHR34391">
    <property type="entry name" value="UPF0658 GOLGI APPARATUS MEMBRANE PROTEIN C1952.10C-RELATED"/>
    <property type="match status" value="1"/>
</dbReference>
<feature type="transmembrane region" description="Helical" evidence="1">
    <location>
        <begin position="254"/>
        <end position="274"/>
    </location>
</feature>
<dbReference type="PANTHER" id="PTHR34391:SF1">
    <property type="entry name" value="UPF0658 GOLGI APPARATUS MEMBRANE PROTEIN C1952.10C-RELATED"/>
    <property type="match status" value="1"/>
</dbReference>
<keyword evidence="1" id="KW-0472">Membrane</keyword>
<dbReference type="InterPro" id="IPR040410">
    <property type="entry name" value="UPF0658_Golgi"/>
</dbReference>